<dbReference type="PANTHER" id="PTHR15427">
    <property type="entry name" value="EMILIN ELASTIN MICROFIBRIL INTERFACE-LOCATED PROTEIN ELASTIN MICROFIBRIL INTERFACER"/>
    <property type="match status" value="1"/>
</dbReference>
<keyword evidence="5" id="KW-1185">Reference proteome</keyword>
<keyword evidence="2" id="KW-0964">Secreted</keyword>
<dbReference type="SUPFAM" id="SSF49842">
    <property type="entry name" value="TNF-like"/>
    <property type="match status" value="1"/>
</dbReference>
<dbReference type="Proteomes" id="UP001164746">
    <property type="component" value="Chromosome 4"/>
</dbReference>
<reference evidence="4" key="1">
    <citation type="submission" date="2022-11" db="EMBL/GenBank/DDBJ databases">
        <title>Centuries of genome instability and evolution in soft-shell clam transmissible cancer (bioRxiv).</title>
        <authorList>
            <person name="Hart S.F.M."/>
            <person name="Yonemitsu M.A."/>
            <person name="Giersch R.M."/>
            <person name="Beal B.F."/>
            <person name="Arriagada G."/>
            <person name="Davis B.W."/>
            <person name="Ostrander E.A."/>
            <person name="Goff S.P."/>
            <person name="Metzger M.J."/>
        </authorList>
    </citation>
    <scope>NUCLEOTIDE SEQUENCE</scope>
    <source>
        <strain evidence="4">MELC-2E11</strain>
        <tissue evidence="4">Siphon/mantle</tissue>
    </source>
</reference>
<proteinExistence type="predicted"/>
<name>A0ABY7E1K1_MYAAR</name>
<gene>
    <name evidence="4" type="ORF">MAR_009642</name>
</gene>
<protein>
    <submittedName>
        <fullName evidence="4">EMIL1-like protein</fullName>
    </submittedName>
</protein>
<evidence type="ECO:0000256" key="2">
    <source>
        <dbReference type="ARBA" id="ARBA00022525"/>
    </source>
</evidence>
<evidence type="ECO:0000313" key="4">
    <source>
        <dbReference type="EMBL" id="WAR03084.1"/>
    </source>
</evidence>
<dbReference type="InterPro" id="IPR050392">
    <property type="entry name" value="Collagen/C1q_domain"/>
</dbReference>
<evidence type="ECO:0000256" key="1">
    <source>
        <dbReference type="ARBA" id="ARBA00004613"/>
    </source>
</evidence>
<dbReference type="EMBL" id="CP111015">
    <property type="protein sequence ID" value="WAR03084.1"/>
    <property type="molecule type" value="Genomic_DNA"/>
</dbReference>
<dbReference type="PROSITE" id="PS50871">
    <property type="entry name" value="C1Q"/>
    <property type="match status" value="1"/>
</dbReference>
<evidence type="ECO:0000313" key="5">
    <source>
        <dbReference type="Proteomes" id="UP001164746"/>
    </source>
</evidence>
<organism evidence="4 5">
    <name type="scientific">Mya arenaria</name>
    <name type="common">Soft-shell clam</name>
    <dbReference type="NCBI Taxonomy" id="6604"/>
    <lineage>
        <taxon>Eukaryota</taxon>
        <taxon>Metazoa</taxon>
        <taxon>Spiralia</taxon>
        <taxon>Lophotrochozoa</taxon>
        <taxon>Mollusca</taxon>
        <taxon>Bivalvia</taxon>
        <taxon>Autobranchia</taxon>
        <taxon>Heteroconchia</taxon>
        <taxon>Euheterodonta</taxon>
        <taxon>Imparidentia</taxon>
        <taxon>Neoheterodontei</taxon>
        <taxon>Myida</taxon>
        <taxon>Myoidea</taxon>
        <taxon>Myidae</taxon>
        <taxon>Mya</taxon>
    </lineage>
</organism>
<comment type="subcellular location">
    <subcellularLocation>
        <location evidence="1">Secreted</location>
    </subcellularLocation>
</comment>
<dbReference type="PANTHER" id="PTHR15427:SF33">
    <property type="entry name" value="COLLAGEN IV NC1 DOMAIN-CONTAINING PROTEIN"/>
    <property type="match status" value="1"/>
</dbReference>
<sequence length="184" mass="20174">MKSNEKHLEERVMKLEYANKENEAGKSRRQEYRGSVSFTAYLSHSVTNIVHNTPVVYDTVLLNDGAAYDPLTGVFTAPLTGVYLFSVSSGSKNLPGSNLTQYDVFTRLVVDGVHKLSAVAESKNVYDDEQGSTTAILPIQKGSRVWVFHQITGGHSLFAEDGERVTSFAGALLYETESIAHLIG</sequence>
<feature type="domain" description="C1q" evidence="3">
    <location>
        <begin position="31"/>
        <end position="179"/>
    </location>
</feature>
<dbReference type="InterPro" id="IPR001073">
    <property type="entry name" value="C1q_dom"/>
</dbReference>
<dbReference type="Gene3D" id="2.60.120.40">
    <property type="match status" value="1"/>
</dbReference>
<dbReference type="Pfam" id="PF00386">
    <property type="entry name" value="C1q"/>
    <property type="match status" value="1"/>
</dbReference>
<accession>A0ABY7E1K1</accession>
<dbReference type="InterPro" id="IPR008983">
    <property type="entry name" value="Tumour_necrosis_fac-like_dom"/>
</dbReference>
<evidence type="ECO:0000259" key="3">
    <source>
        <dbReference type="PROSITE" id="PS50871"/>
    </source>
</evidence>
<dbReference type="SMART" id="SM00110">
    <property type="entry name" value="C1Q"/>
    <property type="match status" value="1"/>
</dbReference>